<dbReference type="AlphaFoldDB" id="A0A2M8PD47"/>
<accession>A0A2M8PD47</accession>
<proteinExistence type="predicted"/>
<dbReference type="InterPro" id="IPR011053">
    <property type="entry name" value="Single_hybrid_motif"/>
</dbReference>
<reference evidence="3 4" key="1">
    <citation type="submission" date="2017-11" db="EMBL/GenBank/DDBJ databases">
        <title>Evolution of Phototrophy in the Chloroflexi Phylum Driven by Horizontal Gene Transfer.</title>
        <authorList>
            <person name="Ward L.M."/>
            <person name="Hemp J."/>
            <person name="Shih P.M."/>
            <person name="Mcglynn S.E."/>
            <person name="Fischer W."/>
        </authorList>
    </citation>
    <scope>NUCLEOTIDE SEQUENCE [LARGE SCALE GENOMIC DNA]</scope>
    <source>
        <strain evidence="3">JP3_13</strain>
    </source>
</reference>
<sequence length="162" mass="17941">MEFRFEHGQSLHRVHAERDGASFRVRIGERTYLIELVRAASGELVFRHGDQVLTAYIGRDGKTLHIALNGQLFKLSLAKPSNRRRSAEGGPASLSAAMHGQVVRVLVSEGDWVKRGQPLVLLEAMKMEIRVTAPHDGRVARLLCSAGEVVQRNQPLLELAEA</sequence>
<dbReference type="InterPro" id="IPR000089">
    <property type="entry name" value="Biotin_lipoyl"/>
</dbReference>
<dbReference type="CDD" id="cd06850">
    <property type="entry name" value="biotinyl_domain"/>
    <property type="match status" value="1"/>
</dbReference>
<evidence type="ECO:0000259" key="2">
    <source>
        <dbReference type="PROSITE" id="PS50968"/>
    </source>
</evidence>
<name>A0A2M8PD47_9CHLR</name>
<dbReference type="EMBL" id="PGTM01000151">
    <property type="protein sequence ID" value="PJF35469.1"/>
    <property type="molecule type" value="Genomic_DNA"/>
</dbReference>
<dbReference type="Gene3D" id="2.40.50.100">
    <property type="match status" value="1"/>
</dbReference>
<organism evidence="3 4">
    <name type="scientific">Candidatus Thermofonsia Clade 1 bacterium</name>
    <dbReference type="NCBI Taxonomy" id="2364210"/>
    <lineage>
        <taxon>Bacteria</taxon>
        <taxon>Bacillati</taxon>
        <taxon>Chloroflexota</taxon>
        <taxon>Candidatus Thermofontia</taxon>
        <taxon>Candidatus Thermofonsia Clade 1</taxon>
    </lineage>
</organism>
<dbReference type="PROSITE" id="PS50968">
    <property type="entry name" value="BIOTINYL_LIPOYL"/>
    <property type="match status" value="1"/>
</dbReference>
<evidence type="ECO:0000256" key="1">
    <source>
        <dbReference type="ARBA" id="ARBA00023267"/>
    </source>
</evidence>
<evidence type="ECO:0000313" key="4">
    <source>
        <dbReference type="Proteomes" id="UP000229681"/>
    </source>
</evidence>
<gene>
    <name evidence="3" type="ORF">CUN49_10395</name>
</gene>
<comment type="caution">
    <text evidence="3">The sequence shown here is derived from an EMBL/GenBank/DDBJ whole genome shotgun (WGS) entry which is preliminary data.</text>
</comment>
<protein>
    <recommendedName>
        <fullName evidence="2">Lipoyl-binding domain-containing protein</fullName>
    </recommendedName>
</protein>
<dbReference type="PANTHER" id="PTHR45266">
    <property type="entry name" value="OXALOACETATE DECARBOXYLASE ALPHA CHAIN"/>
    <property type="match status" value="1"/>
</dbReference>
<dbReference type="FunFam" id="2.40.50.100:FF:000003">
    <property type="entry name" value="Acetyl-CoA carboxylase biotin carboxyl carrier protein"/>
    <property type="match status" value="1"/>
</dbReference>
<keyword evidence="1" id="KW-0092">Biotin</keyword>
<dbReference type="PROSITE" id="PS00188">
    <property type="entry name" value="BIOTIN"/>
    <property type="match status" value="1"/>
</dbReference>
<dbReference type="Pfam" id="PF00364">
    <property type="entry name" value="Biotin_lipoyl"/>
    <property type="match status" value="1"/>
</dbReference>
<dbReference type="PANTHER" id="PTHR45266:SF3">
    <property type="entry name" value="OXALOACETATE DECARBOXYLASE ALPHA CHAIN"/>
    <property type="match status" value="1"/>
</dbReference>
<evidence type="ECO:0000313" key="3">
    <source>
        <dbReference type="EMBL" id="PJF35469.1"/>
    </source>
</evidence>
<dbReference type="Proteomes" id="UP000229681">
    <property type="component" value="Unassembled WGS sequence"/>
</dbReference>
<dbReference type="InterPro" id="IPR050709">
    <property type="entry name" value="Biotin_Carboxyl_Carrier/Decarb"/>
</dbReference>
<feature type="domain" description="Lipoyl-binding" evidence="2">
    <location>
        <begin position="85"/>
        <end position="160"/>
    </location>
</feature>
<dbReference type="InterPro" id="IPR001882">
    <property type="entry name" value="Biotin_BS"/>
</dbReference>
<dbReference type="SUPFAM" id="SSF51230">
    <property type="entry name" value="Single hybrid motif"/>
    <property type="match status" value="1"/>
</dbReference>